<dbReference type="Proteomes" id="UP001314796">
    <property type="component" value="Unassembled WGS sequence"/>
</dbReference>
<protein>
    <submittedName>
        <fullName evidence="2">TM2 domain-containing membrane protein YozV</fullName>
    </submittedName>
</protein>
<keyword evidence="1" id="KW-0812">Transmembrane</keyword>
<dbReference type="RefSeq" id="WP_204400623.1">
    <property type="nucleotide sequence ID" value="NZ_JAFBEE010000004.1"/>
</dbReference>
<evidence type="ECO:0000313" key="2">
    <source>
        <dbReference type="EMBL" id="MBM7614346.1"/>
    </source>
</evidence>
<gene>
    <name evidence="2" type="ORF">JOC73_000857</name>
</gene>
<evidence type="ECO:0000256" key="1">
    <source>
        <dbReference type="SAM" id="Phobius"/>
    </source>
</evidence>
<keyword evidence="3" id="KW-1185">Reference proteome</keyword>
<sequence length="70" mass="7850">MKSKTEIVLIGFAVISIIIGIVQIVLGQIEKNSILVGLVNSYRYFTISLVMFGMAKMIDLLQNIKSKFEK</sequence>
<feature type="transmembrane region" description="Helical" evidence="1">
    <location>
        <begin position="7"/>
        <end position="29"/>
    </location>
</feature>
<evidence type="ECO:0000313" key="3">
    <source>
        <dbReference type="Proteomes" id="UP001314796"/>
    </source>
</evidence>
<reference evidence="2 3" key="1">
    <citation type="submission" date="2021-01" db="EMBL/GenBank/DDBJ databases">
        <title>Genomic Encyclopedia of Type Strains, Phase IV (KMG-IV): sequencing the most valuable type-strain genomes for metagenomic binning, comparative biology and taxonomic classification.</title>
        <authorList>
            <person name="Goeker M."/>
        </authorList>
    </citation>
    <scope>NUCLEOTIDE SEQUENCE [LARGE SCALE GENOMIC DNA]</scope>
    <source>
        <strain evidence="2 3">DSM 25890</strain>
    </source>
</reference>
<keyword evidence="1" id="KW-0472">Membrane</keyword>
<organism evidence="2 3">
    <name type="scientific">Alkaliphilus hydrothermalis</name>
    <dbReference type="NCBI Taxonomy" id="1482730"/>
    <lineage>
        <taxon>Bacteria</taxon>
        <taxon>Bacillati</taxon>
        <taxon>Bacillota</taxon>
        <taxon>Clostridia</taxon>
        <taxon>Peptostreptococcales</taxon>
        <taxon>Natronincolaceae</taxon>
        <taxon>Alkaliphilus</taxon>
    </lineage>
</organism>
<keyword evidence="1" id="KW-1133">Transmembrane helix</keyword>
<dbReference type="EMBL" id="JAFBEE010000004">
    <property type="protein sequence ID" value="MBM7614346.1"/>
    <property type="molecule type" value="Genomic_DNA"/>
</dbReference>
<accession>A0ABS2NNB0</accession>
<proteinExistence type="predicted"/>
<feature type="transmembrane region" description="Helical" evidence="1">
    <location>
        <begin position="41"/>
        <end position="61"/>
    </location>
</feature>
<name>A0ABS2NNB0_9FIRM</name>
<comment type="caution">
    <text evidence="2">The sequence shown here is derived from an EMBL/GenBank/DDBJ whole genome shotgun (WGS) entry which is preliminary data.</text>
</comment>